<dbReference type="InterPro" id="IPR036388">
    <property type="entry name" value="WH-like_DNA-bd_sf"/>
</dbReference>
<dbReference type="InterPro" id="IPR016032">
    <property type="entry name" value="Sig_transdc_resp-reg_C-effctor"/>
</dbReference>
<evidence type="ECO:0000313" key="5">
    <source>
        <dbReference type="EMBL" id="TXI30514.1"/>
    </source>
</evidence>
<gene>
    <name evidence="5" type="ORF">E6Q60_01225</name>
</gene>
<dbReference type="Pfam" id="PF00196">
    <property type="entry name" value="GerE"/>
    <property type="match status" value="1"/>
</dbReference>
<evidence type="ECO:0000313" key="6">
    <source>
        <dbReference type="Proteomes" id="UP000321055"/>
    </source>
</evidence>
<dbReference type="PANTHER" id="PTHR44688">
    <property type="entry name" value="DNA-BINDING TRANSCRIPTIONAL ACTIVATOR DEVR_DOSR"/>
    <property type="match status" value="1"/>
</dbReference>
<dbReference type="SMART" id="SM00421">
    <property type="entry name" value="HTH_LUXR"/>
    <property type="match status" value="1"/>
</dbReference>
<dbReference type="InterPro" id="IPR000792">
    <property type="entry name" value="Tscrpt_reg_LuxR_C"/>
</dbReference>
<dbReference type="PRINTS" id="PR00038">
    <property type="entry name" value="HTHLUXR"/>
</dbReference>
<dbReference type="EMBL" id="SSFX01000013">
    <property type="protein sequence ID" value="TXI30514.1"/>
    <property type="molecule type" value="Genomic_DNA"/>
</dbReference>
<protein>
    <submittedName>
        <fullName evidence="5">Helix-turn-helix transcriptional regulator</fullName>
    </submittedName>
</protein>
<evidence type="ECO:0000256" key="1">
    <source>
        <dbReference type="ARBA" id="ARBA00023015"/>
    </source>
</evidence>
<evidence type="ECO:0000256" key="3">
    <source>
        <dbReference type="ARBA" id="ARBA00023163"/>
    </source>
</evidence>
<dbReference type="PROSITE" id="PS00622">
    <property type="entry name" value="HTH_LUXR_1"/>
    <property type="match status" value="1"/>
</dbReference>
<proteinExistence type="predicted"/>
<dbReference type="PANTHER" id="PTHR44688:SF16">
    <property type="entry name" value="DNA-BINDING TRANSCRIPTIONAL ACTIVATOR DEVR_DOSR"/>
    <property type="match status" value="1"/>
</dbReference>
<feature type="domain" description="HTH luxR-type" evidence="4">
    <location>
        <begin position="300"/>
        <end position="362"/>
    </location>
</feature>
<dbReference type="GO" id="GO:0006355">
    <property type="term" value="P:regulation of DNA-templated transcription"/>
    <property type="evidence" value="ECO:0007669"/>
    <property type="project" value="InterPro"/>
</dbReference>
<dbReference type="CDD" id="cd06170">
    <property type="entry name" value="LuxR_C_like"/>
    <property type="match status" value="1"/>
</dbReference>
<dbReference type="Proteomes" id="UP000321055">
    <property type="component" value="Unassembled WGS sequence"/>
</dbReference>
<dbReference type="GO" id="GO:0003677">
    <property type="term" value="F:DNA binding"/>
    <property type="evidence" value="ECO:0007669"/>
    <property type="project" value="UniProtKB-KW"/>
</dbReference>
<accession>A0A5C7W243</accession>
<dbReference type="Gene3D" id="1.10.10.10">
    <property type="entry name" value="Winged helix-like DNA-binding domain superfamily/Winged helix DNA-binding domain"/>
    <property type="match status" value="1"/>
</dbReference>
<organism evidence="5 6">
    <name type="scientific">Nitrosomonas oligotropha</name>
    <dbReference type="NCBI Taxonomy" id="42354"/>
    <lineage>
        <taxon>Bacteria</taxon>
        <taxon>Pseudomonadati</taxon>
        <taxon>Pseudomonadota</taxon>
        <taxon>Betaproteobacteria</taxon>
        <taxon>Nitrosomonadales</taxon>
        <taxon>Nitrosomonadaceae</taxon>
        <taxon>Nitrosomonas</taxon>
    </lineage>
</organism>
<keyword evidence="3" id="KW-0804">Transcription</keyword>
<sequence>MNKENIPDQFLNSDHQQTLATIKWLNNCQTWDEFNQAVKAALLPLLKCNGAFYGRLTGEQNALQLLGSINQSTCCQHDWKQLLNIASQGLVIADSMNSHAAEPLPISAVSDVQCFEENGGHYRSFDLAWQQSHCNCTVVKVFDDRHQLAFQFYFCRLNNQQQVFSQRDFELLKILKPILLQTLRLILFRQETFNSRLTKNFWSSYTDPITVFRSDGQVIFQSCEFDRVFAQEKQAFLSSMLALIDFLQSNKITGYSFLSQLGKRLYEIKLTLIDVGEDSRSCIYLLHPSRITHKFGKVFNQLDRTRLTHREMEITVLICQGKAAREIAEEIHLSYHTVRNHIKSIYSKLGVSTRSELLSRIE</sequence>
<dbReference type="SUPFAM" id="SSF46894">
    <property type="entry name" value="C-terminal effector domain of the bipartite response regulators"/>
    <property type="match status" value="1"/>
</dbReference>
<comment type="caution">
    <text evidence="5">The sequence shown here is derived from an EMBL/GenBank/DDBJ whole genome shotgun (WGS) entry which is preliminary data.</text>
</comment>
<name>A0A5C7W243_9PROT</name>
<keyword evidence="1" id="KW-0805">Transcription regulation</keyword>
<evidence type="ECO:0000259" key="4">
    <source>
        <dbReference type="PROSITE" id="PS50043"/>
    </source>
</evidence>
<keyword evidence="2" id="KW-0238">DNA-binding</keyword>
<evidence type="ECO:0000256" key="2">
    <source>
        <dbReference type="ARBA" id="ARBA00023125"/>
    </source>
</evidence>
<dbReference type="AlphaFoldDB" id="A0A5C7W243"/>
<dbReference type="PROSITE" id="PS50043">
    <property type="entry name" value="HTH_LUXR_2"/>
    <property type="match status" value="1"/>
</dbReference>
<reference evidence="5 6" key="1">
    <citation type="submission" date="2018-09" db="EMBL/GenBank/DDBJ databases">
        <title>Metagenome Assembled Genomes from an Advanced Water Purification Facility.</title>
        <authorList>
            <person name="Stamps B.W."/>
            <person name="Spear J.R."/>
        </authorList>
    </citation>
    <scope>NUCLEOTIDE SEQUENCE [LARGE SCALE GENOMIC DNA]</scope>
    <source>
        <strain evidence="5">Bin_54_1</strain>
    </source>
</reference>